<evidence type="ECO:0000256" key="10">
    <source>
        <dbReference type="ARBA" id="ARBA00023235"/>
    </source>
</evidence>
<dbReference type="HAMAP" id="MF_01487">
    <property type="entry name" value="RecD"/>
    <property type="match status" value="1"/>
</dbReference>
<comment type="catalytic activity">
    <reaction evidence="11">
        <text>ATP + H2O = ADP + phosphate + H(+)</text>
        <dbReference type="Rhea" id="RHEA:13065"/>
        <dbReference type="ChEBI" id="CHEBI:15377"/>
        <dbReference type="ChEBI" id="CHEBI:15378"/>
        <dbReference type="ChEBI" id="CHEBI:30616"/>
        <dbReference type="ChEBI" id="CHEBI:43474"/>
        <dbReference type="ChEBI" id="CHEBI:456216"/>
        <dbReference type="EC" id="5.6.2.3"/>
    </reaction>
</comment>
<evidence type="ECO:0000256" key="1">
    <source>
        <dbReference type="ARBA" id="ARBA00022722"/>
    </source>
</evidence>
<comment type="function">
    <text evidence="11">A helicase/nuclease that prepares dsDNA breaks (DSB) for recombinational DNA repair. Binds to DSBs and unwinds DNA via a highly rapid and processive ATP-dependent bidirectional helicase activity. Unwinds dsDNA until it encounters a Chi (crossover hotspot instigator) sequence from the 3' direction. Cuts ssDNA a few nucleotides 3' to the Chi site. The properties and activities of the enzyme are changed at Chi. The Chi-altered holoenzyme produces a long 3'-ssDNA overhang and facilitates RecA-binding to the ssDNA for homologous DNA recombination and repair. Holoenzyme degrades any linearized DNA that is unable to undergo homologous recombination. In the holoenzyme this subunit has ssDNA-dependent ATPase and 5'-3' helicase activity. When added to pre-assembled RecBC greatly stimulates nuclease activity and augments holoenzyme processivity. Negatively regulates the RecA-loading ability of RecBCD.</text>
</comment>
<evidence type="ECO:0000256" key="4">
    <source>
        <dbReference type="ARBA" id="ARBA00022801"/>
    </source>
</evidence>
<keyword evidence="3 11" id="KW-0227">DNA damage</keyword>
<dbReference type="EC" id="5.6.2.3" evidence="11"/>
<dbReference type="InterPro" id="IPR027417">
    <property type="entry name" value="P-loop_NTPase"/>
</dbReference>
<keyword evidence="5 11" id="KW-0347">Helicase</keyword>
<dbReference type="CDD" id="cd17933">
    <property type="entry name" value="DEXSc_RecD-like"/>
    <property type="match status" value="1"/>
</dbReference>
<comment type="miscellaneous">
    <text evidence="11">In the RecBCD complex, RecB has a slow 3'-5' helicase, an exonuclease activity and loads RecA onto ssDNA, RecD has a fast 5'-3' helicase activity, while RecC stimulates the ATPase and processivity of the RecB helicase and contributes to recognition of the Chi site.</text>
</comment>
<dbReference type="EMBL" id="JASVWF010000001">
    <property type="protein sequence ID" value="MDL5154980.1"/>
    <property type="molecule type" value="Genomic_DNA"/>
</dbReference>
<accession>A0ABT7M2T8</accession>
<evidence type="ECO:0000256" key="8">
    <source>
        <dbReference type="ARBA" id="ARBA00023125"/>
    </source>
</evidence>
<dbReference type="InterPro" id="IPR006344">
    <property type="entry name" value="RecD"/>
</dbReference>
<dbReference type="Gene3D" id="1.10.10.1020">
    <property type="entry name" value="RecBCD complex, subunit RecD, N-terminal domain"/>
    <property type="match status" value="1"/>
</dbReference>
<comment type="subunit">
    <text evidence="11">Heterotrimer of RecB, RecC and RecD. All subunits contribute to DNA-binding.</text>
</comment>
<dbReference type="NCBIfam" id="TIGR01447">
    <property type="entry name" value="recD"/>
    <property type="match status" value="1"/>
</dbReference>
<proteinExistence type="inferred from homology"/>
<dbReference type="Proteomes" id="UP001231924">
    <property type="component" value="Unassembled WGS sequence"/>
</dbReference>
<dbReference type="Pfam" id="PF21185">
    <property type="entry name" value="RecD_N"/>
    <property type="match status" value="1"/>
</dbReference>
<dbReference type="Gene3D" id="3.40.50.300">
    <property type="entry name" value="P-loop containing nucleotide triphosphate hydrolases"/>
    <property type="match status" value="3"/>
</dbReference>
<dbReference type="PANTHER" id="PTHR43788">
    <property type="entry name" value="DNA2/NAM7 HELICASE FAMILY MEMBER"/>
    <property type="match status" value="1"/>
</dbReference>
<evidence type="ECO:0000256" key="2">
    <source>
        <dbReference type="ARBA" id="ARBA00022741"/>
    </source>
</evidence>
<keyword evidence="15" id="KW-1185">Reference proteome</keyword>
<evidence type="ECO:0000256" key="6">
    <source>
        <dbReference type="ARBA" id="ARBA00022839"/>
    </source>
</evidence>
<evidence type="ECO:0000256" key="11">
    <source>
        <dbReference type="HAMAP-Rule" id="MF_01487"/>
    </source>
</evidence>
<dbReference type="InterPro" id="IPR027785">
    <property type="entry name" value="UvrD-like_helicase_C"/>
</dbReference>
<feature type="domain" description="RecBCD enzyme subunit RecD N-terminal" evidence="13">
    <location>
        <begin position="28"/>
        <end position="125"/>
    </location>
</feature>
<gene>
    <name evidence="11 14" type="primary">recD</name>
    <name evidence="14" type="ORF">QRT03_03350</name>
</gene>
<keyword evidence="4 11" id="KW-0378">Hydrolase</keyword>
<dbReference type="InterPro" id="IPR050534">
    <property type="entry name" value="Coronavir_polyprotein_1ab"/>
</dbReference>
<keyword evidence="1 11" id="KW-0540">Nuclease</keyword>
<evidence type="ECO:0000256" key="7">
    <source>
        <dbReference type="ARBA" id="ARBA00022840"/>
    </source>
</evidence>
<reference evidence="14 15" key="1">
    <citation type="submission" date="2023-06" db="EMBL/GenBank/DDBJ databases">
        <title>Actinomycetospora Odt1-22.</title>
        <authorList>
            <person name="Supong K."/>
        </authorList>
    </citation>
    <scope>NUCLEOTIDE SEQUENCE [LARGE SCALE GENOMIC DNA]</scope>
    <source>
        <strain evidence="14 15">Odt1-22</strain>
    </source>
</reference>
<sequence>MTTVEFAAEEGVRFAARASGLLATFTTRGVLAPSDTAVARRLGRLGREDDEEVLLAAALAVRALRAGSVCLGLADVDRVVLTEDGTLDDTSDLPWPADPAAWEARLAASRLTAPGGPLRLDDGLLWLDRYRRQEDEVHADLTARAVATPPPVDHDRLRAALDRLFAGAAPDDHQRLACAVATLRWTAVIAGGPGTGKTTTVSRLLAVLRDQDPTCRIALAAPTGKAAARLGEAVSAEALPADDRARVGTVEASTIHRLLGSRADTSSRFKHDRHRRLPHDVVIVDETSMVSLTLMARLLEAVRDDARVVLVGDPDQLAPVEAGAVLGDLVSAPELGPARPDPETLAAVGCTARPDPNGVVRLDRNYRNNADIAALARAIRAGDGDEVLRCLRAAPSLDFVESVDLTEREPAGLAALREEVVSGAREVAAAARTGDASRALFAGEEHRLLCAHRRGPYGVARWAAQVDRWLDEDGGVDADREAGVVWWPGRPLLVTENDYDLGLYNGDTGVVVARGARTVAVFGRGDVPLELPPALLGDVTGVNAMTVHRAQGSQYSTVTVLLPPPESPLLTRELLYTAVTRARDRVRVVGSPEAVRAAVDRPISRASGFARHR</sequence>
<dbReference type="Pfam" id="PF13538">
    <property type="entry name" value="UvrD_C_2"/>
    <property type="match status" value="1"/>
</dbReference>
<keyword evidence="10 11" id="KW-0413">Isomerase</keyword>
<dbReference type="RefSeq" id="WP_286051067.1">
    <property type="nucleotide sequence ID" value="NZ_JASVWF010000001.1"/>
</dbReference>
<dbReference type="PANTHER" id="PTHR43788:SF6">
    <property type="entry name" value="DNA HELICASE B"/>
    <property type="match status" value="1"/>
</dbReference>
<evidence type="ECO:0000259" key="12">
    <source>
        <dbReference type="Pfam" id="PF13538"/>
    </source>
</evidence>
<organism evidence="14 15">
    <name type="scientific">Actinomycetospora termitidis</name>
    <dbReference type="NCBI Taxonomy" id="3053470"/>
    <lineage>
        <taxon>Bacteria</taxon>
        <taxon>Bacillati</taxon>
        <taxon>Actinomycetota</taxon>
        <taxon>Actinomycetes</taxon>
        <taxon>Pseudonocardiales</taxon>
        <taxon>Pseudonocardiaceae</taxon>
        <taxon>Actinomycetospora</taxon>
    </lineage>
</organism>
<comment type="similarity">
    <text evidence="11">Belongs to the RecD family.</text>
</comment>
<name>A0ABT7M2T8_9PSEU</name>
<keyword evidence="9 11" id="KW-0234">DNA repair</keyword>
<dbReference type="InterPro" id="IPR049550">
    <property type="entry name" value="RecD_N"/>
</dbReference>
<evidence type="ECO:0000313" key="14">
    <source>
        <dbReference type="EMBL" id="MDL5154980.1"/>
    </source>
</evidence>
<keyword evidence="6 11" id="KW-0269">Exonuclease</keyword>
<evidence type="ECO:0000256" key="3">
    <source>
        <dbReference type="ARBA" id="ARBA00022763"/>
    </source>
</evidence>
<protein>
    <recommendedName>
        <fullName evidence="11">RecBCD enzyme subunit RecD</fullName>
        <ecNumber evidence="11">5.6.2.3</ecNumber>
    </recommendedName>
    <alternativeName>
        <fullName evidence="11">DNA 5'-3' helicase subunit RecD</fullName>
    </alternativeName>
    <alternativeName>
        <fullName evidence="11">Exonuclease V subunit RecD</fullName>
        <shortName evidence="11">ExoV subunit RecD</shortName>
    </alternativeName>
    <alternativeName>
        <fullName evidence="11">Helicase/nuclease RecBCD subunit RecD</fullName>
    </alternativeName>
</protein>
<evidence type="ECO:0000256" key="9">
    <source>
        <dbReference type="ARBA" id="ARBA00023204"/>
    </source>
</evidence>
<evidence type="ECO:0000256" key="5">
    <source>
        <dbReference type="ARBA" id="ARBA00022806"/>
    </source>
</evidence>
<keyword evidence="8 11" id="KW-0238">DNA-binding</keyword>
<keyword evidence="2 11" id="KW-0547">Nucleotide-binding</keyword>
<keyword evidence="7 11" id="KW-0067">ATP-binding</keyword>
<feature type="binding site" evidence="11">
    <location>
        <begin position="191"/>
        <end position="198"/>
    </location>
    <ligand>
        <name>ATP</name>
        <dbReference type="ChEBI" id="CHEBI:30616"/>
    </ligand>
</feature>
<dbReference type="SUPFAM" id="SSF52540">
    <property type="entry name" value="P-loop containing nucleoside triphosphate hydrolases"/>
    <property type="match status" value="1"/>
</dbReference>
<dbReference type="GO" id="GO:0008854">
    <property type="term" value="F:exodeoxyribonuclease V activity"/>
    <property type="evidence" value="ECO:0007669"/>
    <property type="project" value="UniProtKB-EC"/>
</dbReference>
<feature type="domain" description="UvrD-like helicase C-terminal" evidence="12">
    <location>
        <begin position="543"/>
        <end position="589"/>
    </location>
</feature>
<dbReference type="Pfam" id="PF13245">
    <property type="entry name" value="AAA_19"/>
    <property type="match status" value="1"/>
</dbReference>
<evidence type="ECO:0000313" key="15">
    <source>
        <dbReference type="Proteomes" id="UP001231924"/>
    </source>
</evidence>
<dbReference type="CDD" id="cd18809">
    <property type="entry name" value="SF1_C_RecD"/>
    <property type="match status" value="1"/>
</dbReference>
<comment type="caution">
    <text evidence="14">The sequence shown here is derived from an EMBL/GenBank/DDBJ whole genome shotgun (WGS) entry which is preliminary data.</text>
</comment>
<dbReference type="InterPro" id="IPR041851">
    <property type="entry name" value="RecD_N_sf"/>
</dbReference>
<evidence type="ECO:0000259" key="13">
    <source>
        <dbReference type="Pfam" id="PF21185"/>
    </source>
</evidence>